<dbReference type="EMBL" id="JAAVJL010000001">
    <property type="protein sequence ID" value="NMF56641.1"/>
    <property type="molecule type" value="Genomic_DNA"/>
</dbReference>
<feature type="domain" description="Glycosyltransferase 2-like" evidence="1">
    <location>
        <begin position="8"/>
        <end position="138"/>
    </location>
</feature>
<name>A0ABX1LMX9_9CYAN</name>
<accession>A0ABX1LMX9</accession>
<dbReference type="PANTHER" id="PTHR22916">
    <property type="entry name" value="GLYCOSYLTRANSFERASE"/>
    <property type="match status" value="1"/>
</dbReference>
<dbReference type="InterPro" id="IPR029044">
    <property type="entry name" value="Nucleotide-diphossugar_trans"/>
</dbReference>
<evidence type="ECO:0000313" key="2">
    <source>
        <dbReference type="EMBL" id="NMF56641.1"/>
    </source>
</evidence>
<dbReference type="PANTHER" id="PTHR22916:SF64">
    <property type="entry name" value="TRANSFERASE, PUTATIVE-RELATED"/>
    <property type="match status" value="1"/>
</dbReference>
<proteinExistence type="predicted"/>
<sequence length="312" mass="35544">MTSSVLISVIICTYNPRPDYLIRVLQALDSQTLSKELWELLLIDNASSRILSDEIDLRWHLNSRHIREEQLGLTPARLRGIEEAKSDILVFVDDDNVIDANYLEECLNIFTKYPYLGAIGGSITAETEKPIEEWQKPFLSFLAIRTVSKPIWGNTSVNDQNLPYGAGMCIRREVAIYYKEVVKNDPVRILLDRRGTFLSSGGDTDLAFTSYDCNYGTGIFPSLKLLHLIPNKRLSLEYLLRLRREGGTSGYILDYIRNGRIPNNPNKNLILAFIEQIRLLKLTPLERKMRLASNLALKLALQEIKNIATTTK</sequence>
<dbReference type="RefSeq" id="WP_169361762.1">
    <property type="nucleotide sequence ID" value="NZ_JAAVJL010000001.1"/>
</dbReference>
<protein>
    <submittedName>
        <fullName evidence="2">Glycosyltransferase</fullName>
    </submittedName>
</protein>
<dbReference type="CDD" id="cd00761">
    <property type="entry name" value="Glyco_tranf_GTA_type"/>
    <property type="match status" value="1"/>
</dbReference>
<reference evidence="2 3" key="1">
    <citation type="submission" date="2020-03" db="EMBL/GenBank/DDBJ databases">
        <title>Draft Genome Sequence of 2-Methylisoborneol Producing Pseudanabaena yagii Strain GIHE-NHR1 Isolated from North Han River in South Korea.</title>
        <authorList>
            <person name="Jeong J."/>
        </authorList>
    </citation>
    <scope>NUCLEOTIDE SEQUENCE [LARGE SCALE GENOMIC DNA]</scope>
    <source>
        <strain evidence="2 3">GIHE-NHR1</strain>
    </source>
</reference>
<dbReference type="SUPFAM" id="SSF53448">
    <property type="entry name" value="Nucleotide-diphospho-sugar transferases"/>
    <property type="match status" value="1"/>
</dbReference>
<comment type="caution">
    <text evidence="2">The sequence shown here is derived from an EMBL/GenBank/DDBJ whole genome shotgun (WGS) entry which is preliminary data.</text>
</comment>
<evidence type="ECO:0000313" key="3">
    <source>
        <dbReference type="Proteomes" id="UP000738376"/>
    </source>
</evidence>
<organism evidence="2 3">
    <name type="scientific">Pseudanabaena yagii GIHE-NHR1</name>
    <dbReference type="NCBI Taxonomy" id="2722753"/>
    <lineage>
        <taxon>Bacteria</taxon>
        <taxon>Bacillati</taxon>
        <taxon>Cyanobacteriota</taxon>
        <taxon>Cyanophyceae</taxon>
        <taxon>Pseudanabaenales</taxon>
        <taxon>Pseudanabaenaceae</taxon>
        <taxon>Pseudanabaena</taxon>
        <taxon>Pseudanabaena yagii</taxon>
    </lineage>
</organism>
<dbReference type="InterPro" id="IPR001173">
    <property type="entry name" value="Glyco_trans_2-like"/>
</dbReference>
<keyword evidence="3" id="KW-1185">Reference proteome</keyword>
<dbReference type="Gene3D" id="3.90.550.10">
    <property type="entry name" value="Spore Coat Polysaccharide Biosynthesis Protein SpsA, Chain A"/>
    <property type="match status" value="1"/>
</dbReference>
<dbReference type="Pfam" id="PF00535">
    <property type="entry name" value="Glycos_transf_2"/>
    <property type="match status" value="1"/>
</dbReference>
<evidence type="ECO:0000259" key="1">
    <source>
        <dbReference type="Pfam" id="PF00535"/>
    </source>
</evidence>
<gene>
    <name evidence="2" type="ORF">HC246_00995</name>
</gene>
<dbReference type="Proteomes" id="UP000738376">
    <property type="component" value="Unassembled WGS sequence"/>
</dbReference>